<protein>
    <submittedName>
        <fullName evidence="3">Uncharacterized protein</fullName>
    </submittedName>
</protein>
<evidence type="ECO:0000256" key="1">
    <source>
        <dbReference type="SAM" id="Coils"/>
    </source>
</evidence>
<keyword evidence="4" id="KW-1185">Reference proteome</keyword>
<evidence type="ECO:0000313" key="3">
    <source>
        <dbReference type="EMBL" id="MBC5996588.1"/>
    </source>
</evidence>
<comment type="caution">
    <text evidence="3">The sequence shown here is derived from an EMBL/GenBank/DDBJ whole genome shotgun (WGS) entry which is preliminary data.</text>
</comment>
<dbReference type="RefSeq" id="WP_153926131.1">
    <property type="nucleotide sequence ID" value="NZ_JACRWE010000003.1"/>
</dbReference>
<dbReference type="EMBL" id="JACRWE010000003">
    <property type="protein sequence ID" value="MBC5996588.1"/>
    <property type="molecule type" value="Genomic_DNA"/>
</dbReference>
<sequence>MERANKPLKTTNKKPINKKKVVNRDRVIKKRIEMLLSVGTIGLIIGLIVGILVPIGGIKKSEYNELKKVNEKIKSELNDANNKLEDLKSEIEENKIFASLDSEKKEQVINYIGALTNEEKDVSTTDLFEKVYKVYAYSIGYESFKDFNSVVDTFGYQYDITEDVDIKKVILKDEYAGDYVTLNFRKTNDSQELILNSIRYNKVDNYIETNITDGSNIEYVTYNGTKSNVNNVNEQVQFLFSE</sequence>
<keyword evidence="2" id="KW-0812">Transmembrane</keyword>
<gene>
    <name evidence="3" type="ORF">H8923_07435</name>
</gene>
<keyword evidence="1" id="KW-0175">Coiled coil</keyword>
<evidence type="ECO:0000256" key="2">
    <source>
        <dbReference type="SAM" id="Phobius"/>
    </source>
</evidence>
<reference evidence="3 4" key="1">
    <citation type="submission" date="2020-08" db="EMBL/GenBank/DDBJ databases">
        <authorList>
            <person name="Liu C."/>
            <person name="Sun Q."/>
        </authorList>
    </citation>
    <scope>NUCLEOTIDE SEQUENCE [LARGE SCALE GENOMIC DNA]</scope>
    <source>
        <strain evidence="3 4">NSJ-18</strain>
    </source>
</reference>
<keyword evidence="2" id="KW-1133">Transmembrane helix</keyword>
<name>A0ABR7JNW7_9FIRM</name>
<feature type="coiled-coil region" evidence="1">
    <location>
        <begin position="63"/>
        <end position="97"/>
    </location>
</feature>
<evidence type="ECO:0000313" key="4">
    <source>
        <dbReference type="Proteomes" id="UP000609849"/>
    </source>
</evidence>
<organism evidence="3 4">
    <name type="scientific">Romboutsia faecis</name>
    <dbReference type="NCBI Taxonomy" id="2764597"/>
    <lineage>
        <taxon>Bacteria</taxon>
        <taxon>Bacillati</taxon>
        <taxon>Bacillota</taxon>
        <taxon>Clostridia</taxon>
        <taxon>Peptostreptococcales</taxon>
        <taxon>Peptostreptococcaceae</taxon>
        <taxon>Romboutsia</taxon>
    </lineage>
</organism>
<dbReference type="Proteomes" id="UP000609849">
    <property type="component" value="Unassembled WGS sequence"/>
</dbReference>
<feature type="transmembrane region" description="Helical" evidence="2">
    <location>
        <begin position="34"/>
        <end position="58"/>
    </location>
</feature>
<proteinExistence type="predicted"/>
<keyword evidence="2" id="KW-0472">Membrane</keyword>
<accession>A0ABR7JNW7</accession>